<reference evidence="3" key="1">
    <citation type="submission" date="2018-06" db="EMBL/GenBank/DDBJ databases">
        <title>Paenibacillus xerothermodurans sp. nov. an extremely dry heat resistant spore forming bacterium isolated from the soil of Cape Canaveral, Florida.</title>
        <authorList>
            <person name="Seuylemezian A."/>
            <person name="Kaur N."/>
            <person name="Patil P."/>
            <person name="Patil P."/>
            <person name="Mayilraj S."/>
            <person name="Vaishampayan P."/>
        </authorList>
    </citation>
    <scope>NUCLEOTIDE SEQUENCE [LARGE SCALE GENOMIC DNA]</scope>
    <source>
        <strain evidence="3">ATCC 27380</strain>
    </source>
</reference>
<keyword evidence="2" id="KW-0732">Signal</keyword>
<dbReference type="RefSeq" id="WP_089200609.1">
    <property type="nucleotide sequence ID" value="NZ_NHRJ02000008.1"/>
</dbReference>
<dbReference type="Proteomes" id="UP000214746">
    <property type="component" value="Unassembled WGS sequence"/>
</dbReference>
<evidence type="ECO:0000313" key="3">
    <source>
        <dbReference type="EMBL" id="PZE20240.1"/>
    </source>
</evidence>
<dbReference type="OrthoDB" id="2654428at2"/>
<accession>A0A2W1N999</accession>
<evidence type="ECO:0000256" key="1">
    <source>
        <dbReference type="SAM" id="MobiDB-lite"/>
    </source>
</evidence>
<comment type="caution">
    <text evidence="3">The sequence shown here is derived from an EMBL/GenBank/DDBJ whole genome shotgun (WGS) entry which is preliminary data.</text>
</comment>
<dbReference type="AlphaFoldDB" id="A0A2W1N999"/>
<evidence type="ECO:0000256" key="2">
    <source>
        <dbReference type="SAM" id="SignalP"/>
    </source>
</evidence>
<sequence>MMKRMPWTTMLSGVVLGAAVWLSAAAQQESSAVERLSSATGQAPGAAAADAAVADAGGDSADGADRANIVGLAEVVDRPGAAFGADTTQAEETADLVRVSDTATADLTHAAAASEGTIAAQYSPPASGAEYTPRPNDAPSPSGSTSLSSNADPTVRAFSYPLVAVNGVSLDDDLETILKTKGKPNSIKPDELFSSTKLYKFNDCDIEISDGEIQYVSVPAAAGKIELDGHRLPMDLNVLKSRLGEPFFEAEDGIVYKVRQNALKLYIDPDSGKLTSIHFFPAMHE</sequence>
<feature type="region of interest" description="Disordered" evidence="1">
    <location>
        <begin position="116"/>
        <end position="150"/>
    </location>
</feature>
<organism evidence="3 4">
    <name type="scientific">Paenibacillus xerothermodurans</name>
    <dbReference type="NCBI Taxonomy" id="1977292"/>
    <lineage>
        <taxon>Bacteria</taxon>
        <taxon>Bacillati</taxon>
        <taxon>Bacillota</taxon>
        <taxon>Bacilli</taxon>
        <taxon>Bacillales</taxon>
        <taxon>Paenibacillaceae</taxon>
        <taxon>Paenibacillus</taxon>
    </lineage>
</organism>
<proteinExistence type="predicted"/>
<protein>
    <recommendedName>
        <fullName evidence="5">DUF4309 domain-containing protein</fullName>
    </recommendedName>
</protein>
<evidence type="ECO:0000313" key="4">
    <source>
        <dbReference type="Proteomes" id="UP000214746"/>
    </source>
</evidence>
<name>A0A2W1N999_PAEXE</name>
<dbReference type="EMBL" id="NHRJ02000008">
    <property type="protein sequence ID" value="PZE20240.1"/>
    <property type="molecule type" value="Genomic_DNA"/>
</dbReference>
<evidence type="ECO:0008006" key="5">
    <source>
        <dbReference type="Google" id="ProtNLM"/>
    </source>
</evidence>
<feature type="signal peptide" evidence="2">
    <location>
        <begin position="1"/>
        <end position="26"/>
    </location>
</feature>
<feature type="chain" id="PRO_5038924246" description="DUF4309 domain-containing protein" evidence="2">
    <location>
        <begin position="27"/>
        <end position="285"/>
    </location>
</feature>
<keyword evidence="4" id="KW-1185">Reference proteome</keyword>
<feature type="compositionally biased region" description="Low complexity" evidence="1">
    <location>
        <begin position="140"/>
        <end position="149"/>
    </location>
</feature>
<gene>
    <name evidence="3" type="ORF">CBW46_013900</name>
</gene>